<organism evidence="2 3">
    <name type="scientific">Brassica rapa subsp. trilocularis</name>
    <dbReference type="NCBI Taxonomy" id="1813537"/>
    <lineage>
        <taxon>Eukaryota</taxon>
        <taxon>Viridiplantae</taxon>
        <taxon>Streptophyta</taxon>
        <taxon>Embryophyta</taxon>
        <taxon>Tracheophyta</taxon>
        <taxon>Spermatophyta</taxon>
        <taxon>Magnoliopsida</taxon>
        <taxon>eudicotyledons</taxon>
        <taxon>Gunneridae</taxon>
        <taxon>Pentapetalae</taxon>
        <taxon>rosids</taxon>
        <taxon>malvids</taxon>
        <taxon>Brassicales</taxon>
        <taxon>Brassicaceae</taxon>
        <taxon>Brassiceae</taxon>
        <taxon>Brassica</taxon>
    </lineage>
</organism>
<evidence type="ECO:0000313" key="3">
    <source>
        <dbReference type="Proteomes" id="UP000823674"/>
    </source>
</evidence>
<name>A0ABQ7P018_BRACM</name>
<gene>
    <name evidence="2" type="primary">A01p057200.1_BraROA</name>
    <name evidence="2" type="ORF">IGI04_004001</name>
</gene>
<comment type="caution">
    <text evidence="2">The sequence shown here is derived from an EMBL/GenBank/DDBJ whole genome shotgun (WGS) entry which is preliminary data.</text>
</comment>
<proteinExistence type="predicted"/>
<keyword evidence="3" id="KW-1185">Reference proteome</keyword>
<dbReference type="Proteomes" id="UP000823674">
    <property type="component" value="Chromosome A01"/>
</dbReference>
<reference evidence="2 3" key="1">
    <citation type="submission" date="2021-03" db="EMBL/GenBank/DDBJ databases">
        <authorList>
            <person name="King G.J."/>
            <person name="Bancroft I."/>
            <person name="Baten A."/>
            <person name="Bloomfield J."/>
            <person name="Borpatragohain P."/>
            <person name="He Z."/>
            <person name="Irish N."/>
            <person name="Irwin J."/>
            <person name="Liu K."/>
            <person name="Mauleon R.P."/>
            <person name="Moore J."/>
            <person name="Morris R."/>
            <person name="Ostergaard L."/>
            <person name="Wang B."/>
            <person name="Wells R."/>
        </authorList>
    </citation>
    <scope>NUCLEOTIDE SEQUENCE [LARGE SCALE GENOMIC DNA]</scope>
    <source>
        <strain evidence="2">R-o-18</strain>
        <tissue evidence="2">Leaf</tissue>
    </source>
</reference>
<feature type="region of interest" description="Disordered" evidence="1">
    <location>
        <begin position="43"/>
        <end position="76"/>
    </location>
</feature>
<evidence type="ECO:0000313" key="2">
    <source>
        <dbReference type="EMBL" id="KAG5416434.1"/>
    </source>
</evidence>
<sequence length="133" mass="15523">MQDLQSPNIRSYKSYEGGRNLQLVDPADLKPVRGIYVVRESKRNRSPMTSDPWRKISYKDMPVKSRRPPSHSKTLKEIQKSEATCKKFLGEAPVHPCKEKACKEVCKEHYYHSCKGECEMHGYEEHCHCYGKY</sequence>
<accession>A0ABQ7P018</accession>
<dbReference type="EMBL" id="JADBGQ010000001">
    <property type="protein sequence ID" value="KAG5416434.1"/>
    <property type="molecule type" value="Genomic_DNA"/>
</dbReference>
<evidence type="ECO:0000256" key="1">
    <source>
        <dbReference type="SAM" id="MobiDB-lite"/>
    </source>
</evidence>
<feature type="compositionally biased region" description="Basic and acidic residues" evidence="1">
    <location>
        <begin position="52"/>
        <end position="63"/>
    </location>
</feature>
<protein>
    <submittedName>
        <fullName evidence="2">Uncharacterized protein</fullName>
    </submittedName>
</protein>